<dbReference type="Proteomes" id="UP000018143">
    <property type="component" value="Unassembled WGS sequence"/>
</dbReference>
<comment type="caution">
    <text evidence="1">The sequence shown here is derived from an EMBL/GenBank/DDBJ whole genome shotgun (WGS) entry which is preliminary data.</text>
</comment>
<dbReference type="AlphaFoldDB" id="T1CX26"/>
<organism evidence="1 2">
    <name type="scientific">Helicobacter fennelliae MRY12-0050</name>
    <dbReference type="NCBI Taxonomy" id="1325130"/>
    <lineage>
        <taxon>Bacteria</taxon>
        <taxon>Pseudomonadati</taxon>
        <taxon>Campylobacterota</taxon>
        <taxon>Epsilonproteobacteria</taxon>
        <taxon>Campylobacterales</taxon>
        <taxon>Helicobacteraceae</taxon>
        <taxon>Helicobacter</taxon>
    </lineage>
</organism>
<accession>T1CX26</accession>
<protein>
    <submittedName>
        <fullName evidence="1">Uncharacterized protein</fullName>
    </submittedName>
</protein>
<evidence type="ECO:0000313" key="1">
    <source>
        <dbReference type="EMBL" id="GAD18425.1"/>
    </source>
</evidence>
<keyword evidence="2" id="KW-1185">Reference proteome</keyword>
<gene>
    <name evidence="1" type="ORF">HFN_2353</name>
</gene>
<dbReference type="EMBL" id="BASD01000005">
    <property type="protein sequence ID" value="GAD18425.1"/>
    <property type="molecule type" value="Genomic_DNA"/>
</dbReference>
<evidence type="ECO:0000313" key="2">
    <source>
        <dbReference type="Proteomes" id="UP000018143"/>
    </source>
</evidence>
<sequence>MSLIFQPLFKVKKFFWENATRGFVNRILKSKPVKIQNLPCHCERVKRAWQSICRILDNTDSKIPAV</sequence>
<name>T1CX26_9HELI</name>
<reference evidence="1 2" key="1">
    <citation type="journal article" date="2013" name="Genome Announc.">
        <title>Draft Genome Sequence of Helicobacter fennelliae Strain MRY12-0050, Isolated from a Bacteremia Patient.</title>
        <authorList>
            <person name="Rimbara E."/>
            <person name="Matsui M."/>
            <person name="Mori S."/>
            <person name="Suzuki S."/>
            <person name="Suzuki M."/>
            <person name="Kim H."/>
            <person name="Sekizuka T."/>
            <person name="Kuroda M."/>
            <person name="Shibayama K."/>
        </authorList>
    </citation>
    <scope>NUCLEOTIDE SEQUENCE [LARGE SCALE GENOMIC DNA]</scope>
    <source>
        <strain evidence="1 2">MRY12-0050</strain>
    </source>
</reference>
<proteinExistence type="predicted"/>